<dbReference type="InterPro" id="IPR007712">
    <property type="entry name" value="RelE/ParE_toxin"/>
</dbReference>
<dbReference type="InterPro" id="IPR035093">
    <property type="entry name" value="RelE/ParE_toxin_dom_sf"/>
</dbReference>
<name>A0A3B1BDS6_9ZZZZ</name>
<gene>
    <name evidence="2" type="ORF">MNBD_GAMMA26-336</name>
</gene>
<protein>
    <submittedName>
        <fullName evidence="2">Uncharacterized protein</fullName>
    </submittedName>
</protein>
<reference evidence="2" key="1">
    <citation type="submission" date="2018-06" db="EMBL/GenBank/DDBJ databases">
        <authorList>
            <person name="Zhirakovskaya E."/>
        </authorList>
    </citation>
    <scope>NUCLEOTIDE SEQUENCE</scope>
</reference>
<dbReference type="EMBL" id="UOFX01000053">
    <property type="protein sequence ID" value="VAX09548.1"/>
    <property type="molecule type" value="Genomic_DNA"/>
</dbReference>
<evidence type="ECO:0000313" key="2">
    <source>
        <dbReference type="EMBL" id="VAX09548.1"/>
    </source>
</evidence>
<keyword evidence="1" id="KW-1277">Toxin-antitoxin system</keyword>
<organism evidence="2">
    <name type="scientific">hydrothermal vent metagenome</name>
    <dbReference type="NCBI Taxonomy" id="652676"/>
    <lineage>
        <taxon>unclassified sequences</taxon>
        <taxon>metagenomes</taxon>
        <taxon>ecological metagenomes</taxon>
    </lineage>
</organism>
<dbReference type="SUPFAM" id="SSF143011">
    <property type="entry name" value="RelE-like"/>
    <property type="match status" value="1"/>
</dbReference>
<accession>A0A3B1BDS6</accession>
<dbReference type="NCBIfam" id="TIGR02385">
    <property type="entry name" value="RelE_StbE"/>
    <property type="match status" value="1"/>
</dbReference>
<dbReference type="AlphaFoldDB" id="A0A3B1BDS6"/>
<dbReference type="Gene3D" id="3.30.2310.20">
    <property type="entry name" value="RelE-like"/>
    <property type="match status" value="1"/>
</dbReference>
<sequence length="103" mass="11735">MEAKFEEAFLKALKKHASIKRLVKKKVDLILENPLAFGEPLKANWQGFYSCPVKRNFIIIYLYCEACRKKGDDAVVLCHDCTITENSTVKFVLLGPHDEAYGI</sequence>
<proteinExistence type="predicted"/>
<evidence type="ECO:0000256" key="1">
    <source>
        <dbReference type="ARBA" id="ARBA00022649"/>
    </source>
</evidence>